<accession>A0A6C0BAL8</accession>
<dbReference type="AlphaFoldDB" id="A0A6C0BAL8"/>
<proteinExistence type="predicted"/>
<evidence type="ECO:0000313" key="1">
    <source>
        <dbReference type="EMBL" id="QHS88503.1"/>
    </source>
</evidence>
<reference evidence="1" key="1">
    <citation type="journal article" date="2020" name="Nature">
        <title>Giant virus diversity and host interactions through global metagenomics.</title>
        <authorList>
            <person name="Schulz F."/>
            <person name="Roux S."/>
            <person name="Paez-Espino D."/>
            <person name="Jungbluth S."/>
            <person name="Walsh D.A."/>
            <person name="Denef V.J."/>
            <person name="McMahon K.D."/>
            <person name="Konstantinidis K.T."/>
            <person name="Eloe-Fadrosh E.A."/>
            <person name="Kyrpides N.C."/>
            <person name="Woyke T."/>
        </authorList>
    </citation>
    <scope>NUCLEOTIDE SEQUENCE</scope>
    <source>
        <strain evidence="1">GVMAG-M-3300010158-55</strain>
    </source>
</reference>
<name>A0A6C0BAL8_9ZZZZ</name>
<dbReference type="EMBL" id="MN739097">
    <property type="protein sequence ID" value="QHS88503.1"/>
    <property type="molecule type" value="Genomic_DNA"/>
</dbReference>
<organism evidence="1">
    <name type="scientific">viral metagenome</name>
    <dbReference type="NCBI Taxonomy" id="1070528"/>
    <lineage>
        <taxon>unclassified sequences</taxon>
        <taxon>metagenomes</taxon>
        <taxon>organismal metagenomes</taxon>
    </lineage>
</organism>
<sequence length="155" mass="18284">MVETTLLYQFDKEFVFIVNNKYFTKIEWGDNSPPQIITDPSSHSYHKYTSKSKYNVTFISLKPIPYTLFTSPLITNGYGYMINCLNIIKLNYSFSQQGSSNRIKKLKDQTIYANLKSRNPLLYTELPKKYVHYESRQNLTNGYLFCKFNSVYVFQ</sequence>
<protein>
    <submittedName>
        <fullName evidence="1">Uncharacterized protein</fullName>
    </submittedName>
</protein>